<feature type="compositionally biased region" description="Basic and acidic residues" evidence="6">
    <location>
        <begin position="125"/>
        <end position="186"/>
    </location>
</feature>
<comment type="similarity">
    <text evidence="1">Belongs to the bacterial solute-binding protein 9 family.</text>
</comment>
<keyword evidence="3" id="KW-0813">Transport</keyword>
<organism evidence="8 9">
    <name type="scientific">Halocynthiibacter halioticoli</name>
    <dbReference type="NCBI Taxonomy" id="2986804"/>
    <lineage>
        <taxon>Bacteria</taxon>
        <taxon>Pseudomonadati</taxon>
        <taxon>Pseudomonadota</taxon>
        <taxon>Alphaproteobacteria</taxon>
        <taxon>Rhodobacterales</taxon>
        <taxon>Paracoccaceae</taxon>
        <taxon>Halocynthiibacter</taxon>
    </lineage>
</organism>
<evidence type="ECO:0000256" key="7">
    <source>
        <dbReference type="SAM" id="SignalP"/>
    </source>
</evidence>
<dbReference type="InterPro" id="IPR050492">
    <property type="entry name" value="Bact_metal-bind_prot9"/>
</dbReference>
<evidence type="ECO:0000256" key="3">
    <source>
        <dbReference type="ARBA" id="ARBA00022448"/>
    </source>
</evidence>
<evidence type="ECO:0000256" key="6">
    <source>
        <dbReference type="SAM" id="MobiDB-lite"/>
    </source>
</evidence>
<accession>A0AAE3LQD9</accession>
<keyword evidence="5" id="KW-0864">Zinc transport</keyword>
<dbReference type="RefSeq" id="WP_263952270.1">
    <property type="nucleotide sequence ID" value="NZ_JAOYFC010000001.1"/>
</dbReference>
<proteinExistence type="inferred from homology"/>
<dbReference type="GO" id="GO:0046872">
    <property type="term" value="F:metal ion binding"/>
    <property type="evidence" value="ECO:0007669"/>
    <property type="project" value="InterPro"/>
</dbReference>
<feature type="region of interest" description="Disordered" evidence="6">
    <location>
        <begin position="125"/>
        <end position="187"/>
    </location>
</feature>
<dbReference type="SUPFAM" id="SSF53807">
    <property type="entry name" value="Helical backbone' metal receptor"/>
    <property type="match status" value="1"/>
</dbReference>
<dbReference type="PANTHER" id="PTHR42953:SF3">
    <property type="entry name" value="HIGH-AFFINITY ZINC UPTAKE SYSTEM PROTEIN ZNUA"/>
    <property type="match status" value="1"/>
</dbReference>
<evidence type="ECO:0000313" key="9">
    <source>
        <dbReference type="Proteomes" id="UP001208041"/>
    </source>
</evidence>
<evidence type="ECO:0000313" key="8">
    <source>
        <dbReference type="EMBL" id="MCV6823424.1"/>
    </source>
</evidence>
<reference evidence="8" key="1">
    <citation type="submission" date="2022-10" db="EMBL/GenBank/DDBJ databases">
        <authorList>
            <person name="Yue Y."/>
        </authorList>
    </citation>
    <scope>NUCLEOTIDE SEQUENCE</scope>
    <source>
        <strain evidence="8">Z654</strain>
    </source>
</reference>
<evidence type="ECO:0000256" key="4">
    <source>
        <dbReference type="ARBA" id="ARBA00022729"/>
    </source>
</evidence>
<protein>
    <recommendedName>
        <fullName evidence="2">High-affinity zinc uptake system protein ZnuA</fullName>
    </recommendedName>
</protein>
<keyword evidence="4 7" id="KW-0732">Signal</keyword>
<dbReference type="Pfam" id="PF01297">
    <property type="entry name" value="ZnuA"/>
    <property type="match status" value="1"/>
</dbReference>
<dbReference type="InterPro" id="IPR006127">
    <property type="entry name" value="ZnuA-like"/>
</dbReference>
<name>A0AAE3LQD9_9RHOB</name>
<dbReference type="EMBL" id="JAOYFC010000001">
    <property type="protein sequence ID" value="MCV6823424.1"/>
    <property type="molecule type" value="Genomic_DNA"/>
</dbReference>
<evidence type="ECO:0000256" key="5">
    <source>
        <dbReference type="ARBA" id="ARBA00022906"/>
    </source>
</evidence>
<feature type="signal peptide" evidence="7">
    <location>
        <begin position="1"/>
        <end position="19"/>
    </location>
</feature>
<keyword evidence="9" id="KW-1185">Reference proteome</keyword>
<evidence type="ECO:0000256" key="2">
    <source>
        <dbReference type="ARBA" id="ARBA00015915"/>
    </source>
</evidence>
<evidence type="ECO:0000256" key="1">
    <source>
        <dbReference type="ARBA" id="ARBA00011028"/>
    </source>
</evidence>
<dbReference type="GO" id="GO:0006829">
    <property type="term" value="P:zinc ion transport"/>
    <property type="evidence" value="ECO:0007669"/>
    <property type="project" value="UniProtKB-KW"/>
</dbReference>
<feature type="chain" id="PRO_5042268194" description="High-affinity zinc uptake system protein ZnuA" evidence="7">
    <location>
        <begin position="20"/>
        <end position="350"/>
    </location>
</feature>
<dbReference type="AlphaFoldDB" id="A0AAE3LQD9"/>
<dbReference type="Gene3D" id="3.40.50.1980">
    <property type="entry name" value="Nitrogenase molybdenum iron protein domain"/>
    <property type="match status" value="3"/>
</dbReference>
<dbReference type="PANTHER" id="PTHR42953">
    <property type="entry name" value="HIGH-AFFINITY ZINC UPTAKE SYSTEM PROTEIN ZNUA-RELATED"/>
    <property type="match status" value="1"/>
</dbReference>
<comment type="caution">
    <text evidence="8">The sequence shown here is derived from an EMBL/GenBank/DDBJ whole genome shotgun (WGS) entry which is preliminary data.</text>
</comment>
<keyword evidence="5" id="KW-0406">Ion transport</keyword>
<gene>
    <name evidence="8" type="ORF">OH136_02550</name>
</gene>
<dbReference type="Proteomes" id="UP001208041">
    <property type="component" value="Unassembled WGS sequence"/>
</dbReference>
<keyword evidence="5" id="KW-0862">Zinc</keyword>
<sequence length="350" mass="37937">MKRSFILALGGLAATAATAETPRVVVDIAPVYSLVAQVMDGVGEPQLLVPANASPHHYSMRPSNARALQEATHVFALDEGLTPWIEGAKEALGPDGKFAFLSEVDGTTLLPNRDGFDFADELEDEHHDHDDHDEHDHDHEGHEEHEDDGHDDHDHEEEHAHDDHADDDHAHEEEHDHDHGDHDPHSWLDPQNAVVWLGYIAEELAAFDPENAEAYRANAAKSQEALVSLEAEISGSFEALGDVSFVVNHDAFQYFEARFGQTALGAISFSDAAEPGPTHISELAEHIADHGITCILTEVGGRQKLIDAVFAKGDATVVVVDPLGVEQPLDGTLYSGVLQNLAEGMTACKG</sequence>